<dbReference type="EMBL" id="OX459119">
    <property type="protein sequence ID" value="CAI9096162.1"/>
    <property type="molecule type" value="Genomic_DNA"/>
</dbReference>
<gene>
    <name evidence="2" type="ORF">OLC1_LOCUS6984</name>
</gene>
<feature type="region of interest" description="Disordered" evidence="1">
    <location>
        <begin position="221"/>
        <end position="267"/>
    </location>
</feature>
<dbReference type="PANTHER" id="PTHR33130:SF43">
    <property type="entry name" value="OS01G0688600 PROTEIN"/>
    <property type="match status" value="1"/>
</dbReference>
<evidence type="ECO:0000256" key="1">
    <source>
        <dbReference type="SAM" id="MobiDB-lite"/>
    </source>
</evidence>
<dbReference type="InterPro" id="IPR012438">
    <property type="entry name" value="DUF1639"/>
</dbReference>
<feature type="compositionally biased region" description="Polar residues" evidence="1">
    <location>
        <begin position="53"/>
        <end position="72"/>
    </location>
</feature>
<dbReference type="Proteomes" id="UP001161247">
    <property type="component" value="Chromosome 2"/>
</dbReference>
<reference evidence="2" key="1">
    <citation type="submission" date="2023-03" db="EMBL/GenBank/DDBJ databases">
        <authorList>
            <person name="Julca I."/>
        </authorList>
    </citation>
    <scope>NUCLEOTIDE SEQUENCE</scope>
</reference>
<evidence type="ECO:0000313" key="2">
    <source>
        <dbReference type="EMBL" id="CAI9096162.1"/>
    </source>
</evidence>
<dbReference type="AlphaFoldDB" id="A0AAV1CNQ8"/>
<accession>A0AAV1CNQ8</accession>
<keyword evidence="3" id="KW-1185">Reference proteome</keyword>
<dbReference type="PANTHER" id="PTHR33130">
    <property type="entry name" value="PUTATIVE (DUF1639)-RELATED"/>
    <property type="match status" value="1"/>
</dbReference>
<evidence type="ECO:0000313" key="3">
    <source>
        <dbReference type="Proteomes" id="UP001161247"/>
    </source>
</evidence>
<proteinExistence type="predicted"/>
<sequence length="353" mass="37723">MAMGSERSTPSSSTSRPLHNFNLPGLRWGSQRFLRCKNVNSTDQASFAGGRRSSPSSHSDVFNNGNGDSNASDFGPLIGKRKERENFDEPSRPSADYRRGSEFRKSGLSSKSGYPPLPPASVNTDCGRRIRLPPAGGDDGDGIAAVREKLMIDLQTETDKIKVAIFKDGLDSEVANDNTSSPAPVAVSSSAAVTVAEAEAAADGALRPWNLRTRRAACKAPTVPNGFSAGAGTSNGNGGSSPGRAPKLELMKPVPSLSPLRPGTENLKSPRLRSVVAAGTSAAVPSNEKERAKFSVALSRHDIDEDFVAMTGRKPPRRPQKRLKHIQKTLDTLFPGLWLSEITADMYKVPETQ</sequence>
<feature type="region of interest" description="Disordered" evidence="1">
    <location>
        <begin position="1"/>
        <end position="22"/>
    </location>
</feature>
<dbReference type="Pfam" id="PF07797">
    <property type="entry name" value="DUF1639"/>
    <property type="match status" value="1"/>
</dbReference>
<feature type="compositionally biased region" description="Basic and acidic residues" evidence="1">
    <location>
        <begin position="80"/>
        <end position="105"/>
    </location>
</feature>
<protein>
    <submittedName>
        <fullName evidence="2">OLC1v1032246C1</fullName>
    </submittedName>
</protein>
<name>A0AAV1CNQ8_OLDCO</name>
<feature type="compositionally biased region" description="Low complexity" evidence="1">
    <location>
        <begin position="7"/>
        <end position="17"/>
    </location>
</feature>
<organism evidence="2 3">
    <name type="scientific">Oldenlandia corymbosa var. corymbosa</name>
    <dbReference type="NCBI Taxonomy" id="529605"/>
    <lineage>
        <taxon>Eukaryota</taxon>
        <taxon>Viridiplantae</taxon>
        <taxon>Streptophyta</taxon>
        <taxon>Embryophyta</taxon>
        <taxon>Tracheophyta</taxon>
        <taxon>Spermatophyta</taxon>
        <taxon>Magnoliopsida</taxon>
        <taxon>eudicotyledons</taxon>
        <taxon>Gunneridae</taxon>
        <taxon>Pentapetalae</taxon>
        <taxon>asterids</taxon>
        <taxon>lamiids</taxon>
        <taxon>Gentianales</taxon>
        <taxon>Rubiaceae</taxon>
        <taxon>Rubioideae</taxon>
        <taxon>Spermacoceae</taxon>
        <taxon>Hedyotis-Oldenlandia complex</taxon>
        <taxon>Oldenlandia</taxon>
    </lineage>
</organism>
<feature type="region of interest" description="Disordered" evidence="1">
    <location>
        <begin position="43"/>
        <end position="142"/>
    </location>
</feature>